<dbReference type="InterPro" id="IPR013538">
    <property type="entry name" value="ASHA1/2-like_C"/>
</dbReference>
<dbReference type="Pfam" id="PF08327">
    <property type="entry name" value="AHSA1"/>
    <property type="match status" value="1"/>
</dbReference>
<sequence length="86" mass="9629">MPPERLEFTFAWETPNHEDGPGVETHVIVCLEELANGGTRMHFSQTGFLSEKSAMSHSTGWNGTFDRLAEFLLYKDRRSAAQAVAD</sequence>
<dbReference type="InterPro" id="IPR023393">
    <property type="entry name" value="START-like_dom_sf"/>
</dbReference>
<comment type="similarity">
    <text evidence="1">Belongs to the AHA1 family.</text>
</comment>
<keyword evidence="4" id="KW-1185">Reference proteome</keyword>
<evidence type="ECO:0000313" key="4">
    <source>
        <dbReference type="Proteomes" id="UP000198755"/>
    </source>
</evidence>
<evidence type="ECO:0000259" key="2">
    <source>
        <dbReference type="Pfam" id="PF08327"/>
    </source>
</evidence>
<dbReference type="AlphaFoldDB" id="A0A1I3W7H0"/>
<evidence type="ECO:0000256" key="1">
    <source>
        <dbReference type="ARBA" id="ARBA00006817"/>
    </source>
</evidence>
<feature type="domain" description="Activator of Hsp90 ATPase homologue 1/2-like C-terminal" evidence="2">
    <location>
        <begin position="2"/>
        <end position="72"/>
    </location>
</feature>
<protein>
    <submittedName>
        <fullName evidence="3">Activator of Hsp90 ATPase homolog 1-like protein</fullName>
    </submittedName>
</protein>
<proteinExistence type="inferred from homology"/>
<dbReference type="Gene3D" id="3.30.530.20">
    <property type="match status" value="1"/>
</dbReference>
<evidence type="ECO:0000313" key="3">
    <source>
        <dbReference type="EMBL" id="SFK03370.1"/>
    </source>
</evidence>
<dbReference type="SUPFAM" id="SSF55961">
    <property type="entry name" value="Bet v1-like"/>
    <property type="match status" value="1"/>
</dbReference>
<dbReference type="STRING" id="1612308.SAMN05444581_101399"/>
<dbReference type="CDD" id="cd07814">
    <property type="entry name" value="SRPBCC_CalC_Aha1-like"/>
    <property type="match status" value="1"/>
</dbReference>
<gene>
    <name evidence="3" type="ORF">SAMN05444581_101399</name>
</gene>
<dbReference type="EMBL" id="FOSN01000001">
    <property type="protein sequence ID" value="SFK03370.1"/>
    <property type="molecule type" value="Genomic_DNA"/>
</dbReference>
<name>A0A1I3W7H0_9HYPH</name>
<reference evidence="3 4" key="1">
    <citation type="submission" date="2016-10" db="EMBL/GenBank/DDBJ databases">
        <authorList>
            <person name="de Groot N.N."/>
        </authorList>
    </citation>
    <scope>NUCLEOTIDE SEQUENCE [LARGE SCALE GENOMIC DNA]</scope>
    <source>
        <strain evidence="3 4">NE2</strain>
    </source>
</reference>
<dbReference type="Proteomes" id="UP000198755">
    <property type="component" value="Unassembled WGS sequence"/>
</dbReference>
<organism evidence="3 4">
    <name type="scientific">Methylocapsa palsarum</name>
    <dbReference type="NCBI Taxonomy" id="1612308"/>
    <lineage>
        <taxon>Bacteria</taxon>
        <taxon>Pseudomonadati</taxon>
        <taxon>Pseudomonadota</taxon>
        <taxon>Alphaproteobacteria</taxon>
        <taxon>Hyphomicrobiales</taxon>
        <taxon>Beijerinckiaceae</taxon>
        <taxon>Methylocapsa</taxon>
    </lineage>
</organism>
<accession>A0A1I3W7H0</accession>